<dbReference type="GO" id="GO:0006979">
    <property type="term" value="P:response to oxidative stress"/>
    <property type="evidence" value="ECO:0007669"/>
    <property type="project" value="InterPro"/>
</dbReference>
<proteinExistence type="predicted"/>
<dbReference type="SUPFAM" id="SSF48113">
    <property type="entry name" value="Heme-dependent peroxidases"/>
    <property type="match status" value="1"/>
</dbReference>
<dbReference type="InterPro" id="IPR010255">
    <property type="entry name" value="Haem_peroxidase_sf"/>
</dbReference>
<keyword evidence="10" id="KW-0472">Membrane</keyword>
<evidence type="ECO:0000256" key="1">
    <source>
        <dbReference type="ARBA" id="ARBA00004613"/>
    </source>
</evidence>
<keyword evidence="11" id="KW-1185">Reference proteome</keyword>
<dbReference type="Gene3D" id="1.10.640.10">
    <property type="entry name" value="Haem peroxidase domain superfamily, animal type"/>
    <property type="match status" value="1"/>
</dbReference>
<keyword evidence="4 8" id="KW-0349">Heme</keyword>
<accession>A0AAJ7BVD6</accession>
<evidence type="ECO:0000256" key="10">
    <source>
        <dbReference type="SAM" id="Phobius"/>
    </source>
</evidence>
<dbReference type="GO" id="GO:0004601">
    <property type="term" value="F:peroxidase activity"/>
    <property type="evidence" value="ECO:0007669"/>
    <property type="project" value="UniProtKB-KW"/>
</dbReference>
<comment type="subcellular location">
    <subcellularLocation>
        <location evidence="1">Secreted</location>
    </subcellularLocation>
</comment>
<dbReference type="RefSeq" id="XP_015594875.1">
    <property type="nucleotide sequence ID" value="XM_015739389.2"/>
</dbReference>
<reference evidence="12" key="1">
    <citation type="submission" date="2025-08" db="UniProtKB">
        <authorList>
            <consortium name="RefSeq"/>
        </authorList>
    </citation>
    <scope>IDENTIFICATION</scope>
</reference>
<evidence type="ECO:0000256" key="2">
    <source>
        <dbReference type="ARBA" id="ARBA00022525"/>
    </source>
</evidence>
<keyword evidence="7 8" id="KW-0408">Iron</keyword>
<keyword evidence="8" id="KW-0479">Metal-binding</keyword>
<dbReference type="InterPro" id="IPR019791">
    <property type="entry name" value="Haem_peroxidase_animal"/>
</dbReference>
<feature type="region of interest" description="Disordered" evidence="9">
    <location>
        <begin position="1407"/>
        <end position="1426"/>
    </location>
</feature>
<dbReference type="GO" id="GO:0022412">
    <property type="term" value="P:cellular process involved in reproduction in multicellular organism"/>
    <property type="evidence" value="ECO:0007669"/>
    <property type="project" value="UniProtKB-ARBA"/>
</dbReference>
<evidence type="ECO:0000313" key="12">
    <source>
        <dbReference type="RefSeq" id="XP_015594875.1"/>
    </source>
</evidence>
<protein>
    <submittedName>
        <fullName evidence="12">Uncharacterized protein LOC107267540 isoform X1</fullName>
    </submittedName>
</protein>
<gene>
    <name evidence="12" type="primary">LOC107267540</name>
</gene>
<feature type="compositionally biased region" description="Basic residues" evidence="9">
    <location>
        <begin position="1414"/>
        <end position="1426"/>
    </location>
</feature>
<organism evidence="11 12">
    <name type="scientific">Cephus cinctus</name>
    <name type="common">Wheat stem sawfly</name>
    <dbReference type="NCBI Taxonomy" id="211228"/>
    <lineage>
        <taxon>Eukaryota</taxon>
        <taxon>Metazoa</taxon>
        <taxon>Ecdysozoa</taxon>
        <taxon>Arthropoda</taxon>
        <taxon>Hexapoda</taxon>
        <taxon>Insecta</taxon>
        <taxon>Pterygota</taxon>
        <taxon>Neoptera</taxon>
        <taxon>Endopterygota</taxon>
        <taxon>Hymenoptera</taxon>
        <taxon>Cephoidea</taxon>
        <taxon>Cephidae</taxon>
        <taxon>Cephus</taxon>
    </lineage>
</organism>
<evidence type="ECO:0000256" key="7">
    <source>
        <dbReference type="ARBA" id="ARBA00023004"/>
    </source>
</evidence>
<dbReference type="GO" id="GO:0020037">
    <property type="term" value="F:heme binding"/>
    <property type="evidence" value="ECO:0007669"/>
    <property type="project" value="InterPro"/>
</dbReference>
<dbReference type="PROSITE" id="PS50292">
    <property type="entry name" value="PEROXIDASE_3"/>
    <property type="match status" value="1"/>
</dbReference>
<dbReference type="Proteomes" id="UP000694920">
    <property type="component" value="Unplaced"/>
</dbReference>
<keyword evidence="10" id="KW-0812">Transmembrane</keyword>
<feature type="transmembrane region" description="Helical" evidence="10">
    <location>
        <begin position="42"/>
        <end position="63"/>
    </location>
</feature>
<name>A0AAJ7BVD6_CEPCN</name>
<evidence type="ECO:0000256" key="9">
    <source>
        <dbReference type="SAM" id="MobiDB-lite"/>
    </source>
</evidence>
<dbReference type="PANTHER" id="PTHR11475:SF141">
    <property type="entry name" value="CARDINAL"/>
    <property type="match status" value="1"/>
</dbReference>
<evidence type="ECO:0000256" key="4">
    <source>
        <dbReference type="ARBA" id="ARBA00022617"/>
    </source>
</evidence>
<dbReference type="Pfam" id="PF03098">
    <property type="entry name" value="An_peroxidase"/>
    <property type="match status" value="1"/>
</dbReference>
<dbReference type="GO" id="GO:0046872">
    <property type="term" value="F:metal ion binding"/>
    <property type="evidence" value="ECO:0007669"/>
    <property type="project" value="UniProtKB-KW"/>
</dbReference>
<dbReference type="InterPro" id="IPR037120">
    <property type="entry name" value="Haem_peroxidase_sf_animal"/>
</dbReference>
<dbReference type="PRINTS" id="PR00457">
    <property type="entry name" value="ANPEROXIDASE"/>
</dbReference>
<keyword evidence="10" id="KW-1133">Transmembrane helix</keyword>
<evidence type="ECO:0000256" key="5">
    <source>
        <dbReference type="ARBA" id="ARBA00022729"/>
    </source>
</evidence>
<dbReference type="GO" id="GO:0005576">
    <property type="term" value="C:extracellular region"/>
    <property type="evidence" value="ECO:0007669"/>
    <property type="project" value="UniProtKB-SubCell"/>
</dbReference>
<keyword evidence="3" id="KW-0575">Peroxidase</keyword>
<keyword evidence="6" id="KW-0560">Oxidoreductase</keyword>
<evidence type="ECO:0000313" key="11">
    <source>
        <dbReference type="Proteomes" id="UP000694920"/>
    </source>
</evidence>
<keyword evidence="5" id="KW-0732">Signal</keyword>
<keyword evidence="2" id="KW-0964">Secreted</keyword>
<dbReference type="CDD" id="cd09823">
    <property type="entry name" value="peroxinectin_like"/>
    <property type="match status" value="1"/>
</dbReference>
<dbReference type="KEGG" id="ccin:107267540"/>
<evidence type="ECO:0000256" key="8">
    <source>
        <dbReference type="PIRSR" id="PIRSR619791-2"/>
    </source>
</evidence>
<dbReference type="PANTHER" id="PTHR11475">
    <property type="entry name" value="OXIDASE/PEROXIDASE"/>
    <property type="match status" value="1"/>
</dbReference>
<dbReference type="FunFam" id="1.10.640.10:FF:000003">
    <property type="entry name" value="chorion peroxidase"/>
    <property type="match status" value="1"/>
</dbReference>
<dbReference type="GeneID" id="107267540"/>
<sequence>MSTEKTPLTNLSSRTTPCPFYVDNGVHPFYTRRRKERQLQCLTFLLVVVIFVMALVASVSYSMRSSNAVTNVSATSGAATNLLKSVWVTSFTKLVDMDESSSDALTDEELQDGIIAGKQAIEERRVADEAATPLSGPSPNSRHQYAVSTSVRAGELALIGVGELAATKKIEEVRILAGKSFPVGTALQADWIPTDTCREFSRINCTSGIYRTFDGTCNHPEQKGASLTAFKRILPPDYADGINAPRKGKLGKELPSAREVSLLVHPPSPSTNPSFTVMLAVFGQFLDHDITATAISQGQNGSSLSCCPPSNGHPECFPVEVGPGDPVYDIAGSSCMEFVRSASAPQCKIGPRQQLNQVSAFIDGSAIYGPDVSTSRDLRSGVGGLLRMQTTSDNRTLLPASTNLGDGCNRELEFARGRYCFATGDGRANENLHLTTMHLLWARQHNRIAKIFADMNPFWDDEKLYQETRRVIGAQLQHITYREFIPIILGERETILRNLKPLTSGYRGNYNSEVDPSIANNFAAAAFRFAHTLLPGLMRVTDAEKGTSSYLELHRMLFNPYSLYFKGGVESSINSATSNVIQKTSTHVTSQLTRHLFEDPMGNVSVPCGLDLVSLNIQRGRDHGLPGYTKWREFCGLSKPATFLDLSDQLDSEALDQISKLYRYVDDIDLYTGALAELPASDGLLGPTFTCLISHQFVRLQQGDRYWYETPDQPHSFTEGQLKEVRKSSLAKLICDCSDEVTEIQPEVMRSIGVDNPMLSCEDIPGPSLNPWKDTSFTLSLTGSPVFVDWMNFKNDINDTVQGIISVFGVNKPPPGSADWLSVQDMMNKSFAELRDQLAGLHPKPKLASDLKLPQYAEVQKFMNDSLKDAEDHALRLGNETAVIDDWISFKANIMKSVNDTVNSIKGSIPSTVDWLAFKENIKSQFADIKSQLAGIKVKPVLKVSDNPTDTADWTQLKIDIIKSVNDAVDSIKINMPPPNDPAWATFMSKIKDQFASIKDRIPTAKGNLKISADSSAAMDDWISFKNNIITSLSDTIMAIKDNMPPPGDPAWITFRDKIKDQFAGIKNGIPIMRPSVPVESMTDSAITVLDDWINFKNEIINSVDVAVQKIKDNMPPPGDPTWATYRNQVTAEFVDLKNKIPVSKTKPALKATPVAVFDWIGLKNKINKTVSDLIDNVNSGTLAPGDPKWVEFRDYINKSFSDLQNDVIALRPKPSGVKLLELKSDWLEFKNEINKSLTTAIDHIKVRSALSGDAARMSFGDTVKDQFADIKNEIATIKAEWLSKVQADESKGYKPDKAKIKDVVPVNVLPQDLQSLRAFKDFTNNSFSEIKRNIAAFKPDPTTPVIPEAEWLDFKNELNATLMDLIKITNHTDPTAWLNFKASMSKYFTDLKNEIISLQNITKLQDDAAGGGKKPKTKTKSKVSKNKVINKDNSTKGIDDFDWDDFQAQISMTVNNLFNDVSLSVPSSNDPKSGSLQQALVEARDKFENLNPAPILKAVPDAPTDWARFMRSINKTISDVVTEIQDLKPSVDDPSMDEYEDSVHNMFDELQDIIQGKRDEIENLASSSSPLISVDFLPYGNRLILILTLSVIKIFLH</sequence>
<feature type="binding site" description="axial binding residue" evidence="8">
    <location>
        <position position="531"/>
    </location>
    <ligand>
        <name>heme b</name>
        <dbReference type="ChEBI" id="CHEBI:60344"/>
    </ligand>
    <ligandPart>
        <name>Fe</name>
        <dbReference type="ChEBI" id="CHEBI:18248"/>
    </ligandPart>
</feature>
<evidence type="ECO:0000256" key="6">
    <source>
        <dbReference type="ARBA" id="ARBA00023002"/>
    </source>
</evidence>
<evidence type="ECO:0000256" key="3">
    <source>
        <dbReference type="ARBA" id="ARBA00022559"/>
    </source>
</evidence>